<evidence type="ECO:0000313" key="1">
    <source>
        <dbReference type="EMBL" id="PRQ32582.1"/>
    </source>
</evidence>
<proteinExistence type="predicted"/>
<organism evidence="1 2">
    <name type="scientific">Rosa chinensis</name>
    <name type="common">China rose</name>
    <dbReference type="NCBI Taxonomy" id="74649"/>
    <lineage>
        <taxon>Eukaryota</taxon>
        <taxon>Viridiplantae</taxon>
        <taxon>Streptophyta</taxon>
        <taxon>Embryophyta</taxon>
        <taxon>Tracheophyta</taxon>
        <taxon>Spermatophyta</taxon>
        <taxon>Magnoliopsida</taxon>
        <taxon>eudicotyledons</taxon>
        <taxon>Gunneridae</taxon>
        <taxon>Pentapetalae</taxon>
        <taxon>rosids</taxon>
        <taxon>fabids</taxon>
        <taxon>Rosales</taxon>
        <taxon>Rosaceae</taxon>
        <taxon>Rosoideae</taxon>
        <taxon>Rosoideae incertae sedis</taxon>
        <taxon>Rosa</taxon>
    </lineage>
</organism>
<reference evidence="1 2" key="1">
    <citation type="journal article" date="2018" name="Nat. Genet.">
        <title>The Rosa genome provides new insights in the design of modern roses.</title>
        <authorList>
            <person name="Bendahmane M."/>
        </authorList>
    </citation>
    <scope>NUCLEOTIDE SEQUENCE [LARGE SCALE GENOMIC DNA]</scope>
    <source>
        <strain evidence="2">cv. Old Blush</strain>
    </source>
</reference>
<evidence type="ECO:0000313" key="2">
    <source>
        <dbReference type="Proteomes" id="UP000238479"/>
    </source>
</evidence>
<accession>A0A2P6QEG9</accession>
<dbReference type="Proteomes" id="UP000238479">
    <property type="component" value="Chromosome 5"/>
</dbReference>
<comment type="caution">
    <text evidence="1">The sequence shown here is derived from an EMBL/GenBank/DDBJ whole genome shotgun (WGS) entry which is preliminary data.</text>
</comment>
<dbReference type="Gramene" id="PRQ32582">
    <property type="protein sequence ID" value="PRQ32582"/>
    <property type="gene ID" value="RchiOBHm_Chr5g0047971"/>
</dbReference>
<dbReference type="EMBL" id="PDCK01000043">
    <property type="protein sequence ID" value="PRQ32582.1"/>
    <property type="molecule type" value="Genomic_DNA"/>
</dbReference>
<protein>
    <submittedName>
        <fullName evidence="1">Uncharacterized protein</fullName>
    </submittedName>
</protein>
<dbReference type="AlphaFoldDB" id="A0A2P6QEG9"/>
<sequence>MSYLVRQTVPVNLIMPYYTCFQENITYRQSITITTRSDSWMLVFTGPRTTTSPTQFTL</sequence>
<keyword evidence="2" id="KW-1185">Reference proteome</keyword>
<gene>
    <name evidence="1" type="ORF">RchiOBHm_Chr5g0047971</name>
</gene>
<name>A0A2P6QEG9_ROSCH</name>